<dbReference type="GeneID" id="113210988"/>
<dbReference type="Pfam" id="PF00567">
    <property type="entry name" value="TUDOR"/>
    <property type="match status" value="2"/>
</dbReference>
<dbReference type="GO" id="GO:0005524">
    <property type="term" value="F:ATP binding"/>
    <property type="evidence" value="ECO:0007669"/>
    <property type="project" value="UniProtKB-KW"/>
</dbReference>
<dbReference type="Gene3D" id="2.60.40.790">
    <property type="match status" value="1"/>
</dbReference>
<keyword evidence="9" id="KW-0744">Spermatogenesis</keyword>
<feature type="region of interest" description="Disordered" evidence="13">
    <location>
        <begin position="1766"/>
        <end position="1804"/>
    </location>
</feature>
<feature type="domain" description="Helicase ATP-binding" evidence="15">
    <location>
        <begin position="608"/>
        <end position="775"/>
    </location>
</feature>
<dbReference type="PANTHER" id="PTHR22655:SF2">
    <property type="entry name" value="ATP-DEPENDENT RNA HELICASE TDRD12-RELATED"/>
    <property type="match status" value="1"/>
</dbReference>
<dbReference type="CDD" id="cd20435">
    <property type="entry name" value="Tudor_TDRD12_rpt2"/>
    <property type="match status" value="1"/>
</dbReference>
<evidence type="ECO:0000256" key="11">
    <source>
        <dbReference type="ARBA" id="ARBA00023254"/>
    </source>
</evidence>
<dbReference type="Proteomes" id="UP000504606">
    <property type="component" value="Unplaced"/>
</dbReference>
<dbReference type="SUPFAM" id="SSF49764">
    <property type="entry name" value="HSP20-like chaperones"/>
    <property type="match status" value="1"/>
</dbReference>
<dbReference type="InterPro" id="IPR011545">
    <property type="entry name" value="DEAD/DEAH_box_helicase_dom"/>
</dbReference>
<dbReference type="InterPro" id="IPR002999">
    <property type="entry name" value="Tudor"/>
</dbReference>
<protein>
    <recommendedName>
        <fullName evidence="1">RNA helicase</fullName>
        <ecNumber evidence="1">3.6.4.13</ecNumber>
    </recommendedName>
</protein>
<dbReference type="OrthoDB" id="249932at2759"/>
<proteinExistence type="predicted"/>
<name>A0A9C6U2K5_FRAOC</name>
<evidence type="ECO:0000256" key="7">
    <source>
        <dbReference type="ARBA" id="ARBA00022806"/>
    </source>
</evidence>
<dbReference type="GO" id="GO:0003724">
    <property type="term" value="F:RNA helicase activity"/>
    <property type="evidence" value="ECO:0007669"/>
    <property type="project" value="UniProtKB-EC"/>
</dbReference>
<evidence type="ECO:0000259" key="14">
    <source>
        <dbReference type="PROSITE" id="PS50304"/>
    </source>
</evidence>
<dbReference type="GO" id="GO:0031047">
    <property type="term" value="P:regulatory ncRNA-mediated gene silencing"/>
    <property type="evidence" value="ECO:0007669"/>
    <property type="project" value="UniProtKB-KW"/>
</dbReference>
<evidence type="ECO:0000313" key="18">
    <source>
        <dbReference type="RefSeq" id="XP_052121884.1"/>
    </source>
</evidence>
<organism evidence="17 18">
    <name type="scientific">Frankliniella occidentalis</name>
    <name type="common">Western flower thrips</name>
    <name type="synonym">Euthrips occidentalis</name>
    <dbReference type="NCBI Taxonomy" id="133901"/>
    <lineage>
        <taxon>Eukaryota</taxon>
        <taxon>Metazoa</taxon>
        <taxon>Ecdysozoa</taxon>
        <taxon>Arthropoda</taxon>
        <taxon>Hexapoda</taxon>
        <taxon>Insecta</taxon>
        <taxon>Pterygota</taxon>
        <taxon>Neoptera</taxon>
        <taxon>Paraneoptera</taxon>
        <taxon>Thysanoptera</taxon>
        <taxon>Terebrantia</taxon>
        <taxon>Thripoidea</taxon>
        <taxon>Thripidae</taxon>
        <taxon>Frankliniella</taxon>
    </lineage>
</organism>
<evidence type="ECO:0000256" key="4">
    <source>
        <dbReference type="ARBA" id="ARBA00022741"/>
    </source>
</evidence>
<dbReference type="InterPro" id="IPR008978">
    <property type="entry name" value="HSP20-like_chaperone"/>
</dbReference>
<evidence type="ECO:0000256" key="9">
    <source>
        <dbReference type="ARBA" id="ARBA00022871"/>
    </source>
</evidence>
<keyword evidence="6" id="KW-0378">Hydrolase</keyword>
<evidence type="ECO:0000256" key="12">
    <source>
        <dbReference type="ARBA" id="ARBA00047984"/>
    </source>
</evidence>
<keyword evidence="8" id="KW-0067">ATP-binding</keyword>
<evidence type="ECO:0000313" key="17">
    <source>
        <dbReference type="Proteomes" id="UP000504606"/>
    </source>
</evidence>
<dbReference type="Pfam" id="PF00270">
    <property type="entry name" value="DEAD"/>
    <property type="match status" value="1"/>
</dbReference>
<accession>A0A9C6U2K5</accession>
<dbReference type="SMART" id="SM00333">
    <property type="entry name" value="TUDOR"/>
    <property type="match status" value="2"/>
</dbReference>
<evidence type="ECO:0000256" key="5">
    <source>
        <dbReference type="ARBA" id="ARBA00022782"/>
    </source>
</evidence>
<dbReference type="GO" id="GO:0051321">
    <property type="term" value="P:meiotic cell cycle"/>
    <property type="evidence" value="ECO:0007669"/>
    <property type="project" value="UniProtKB-KW"/>
</dbReference>
<feature type="region of interest" description="Disordered" evidence="13">
    <location>
        <begin position="292"/>
        <end position="324"/>
    </location>
</feature>
<dbReference type="KEGG" id="foc:113210988"/>
<dbReference type="InterPro" id="IPR007052">
    <property type="entry name" value="CS_dom"/>
</dbReference>
<dbReference type="InterPro" id="IPR027417">
    <property type="entry name" value="P-loop_NTPase"/>
</dbReference>
<dbReference type="GO" id="GO:0042078">
    <property type="term" value="P:germ-line stem cell division"/>
    <property type="evidence" value="ECO:0007669"/>
    <property type="project" value="TreeGrafter"/>
</dbReference>
<keyword evidence="3" id="KW-0677">Repeat</keyword>
<dbReference type="Gene3D" id="2.40.50.90">
    <property type="match status" value="1"/>
</dbReference>
<dbReference type="PROSITE" id="PS51203">
    <property type="entry name" value="CS"/>
    <property type="match status" value="1"/>
</dbReference>
<keyword evidence="11" id="KW-0469">Meiosis</keyword>
<evidence type="ECO:0000256" key="13">
    <source>
        <dbReference type="SAM" id="MobiDB-lite"/>
    </source>
</evidence>
<dbReference type="CDD" id="cd06463">
    <property type="entry name" value="p23_like"/>
    <property type="match status" value="1"/>
</dbReference>
<evidence type="ECO:0000259" key="16">
    <source>
        <dbReference type="PROSITE" id="PS51203"/>
    </source>
</evidence>
<feature type="compositionally biased region" description="Polar residues" evidence="13">
    <location>
        <begin position="310"/>
        <end position="324"/>
    </location>
</feature>
<evidence type="ECO:0000256" key="2">
    <source>
        <dbReference type="ARBA" id="ARBA00022473"/>
    </source>
</evidence>
<dbReference type="PROSITE" id="PS50304">
    <property type="entry name" value="TUDOR"/>
    <property type="match status" value="1"/>
</dbReference>
<reference evidence="18" key="1">
    <citation type="submission" date="2025-08" db="UniProtKB">
        <authorList>
            <consortium name="RefSeq"/>
        </authorList>
    </citation>
    <scope>IDENTIFICATION</scope>
    <source>
        <tissue evidence="18">Whole organism</tissue>
    </source>
</reference>
<keyword evidence="10" id="KW-0943">RNA-mediated gene silencing</keyword>
<evidence type="ECO:0000256" key="1">
    <source>
        <dbReference type="ARBA" id="ARBA00012552"/>
    </source>
</evidence>
<dbReference type="GO" id="GO:0007283">
    <property type="term" value="P:spermatogenesis"/>
    <property type="evidence" value="ECO:0007669"/>
    <property type="project" value="UniProtKB-KW"/>
</dbReference>
<evidence type="ECO:0000256" key="6">
    <source>
        <dbReference type="ARBA" id="ARBA00022801"/>
    </source>
</evidence>
<feature type="compositionally biased region" description="Polar residues" evidence="13">
    <location>
        <begin position="254"/>
        <end position="269"/>
    </location>
</feature>
<evidence type="ECO:0000256" key="3">
    <source>
        <dbReference type="ARBA" id="ARBA00022737"/>
    </source>
</evidence>
<dbReference type="SUPFAM" id="SSF52540">
    <property type="entry name" value="P-loop containing nucleoside triphosphate hydrolases"/>
    <property type="match status" value="1"/>
</dbReference>
<dbReference type="GO" id="GO:0005737">
    <property type="term" value="C:cytoplasm"/>
    <property type="evidence" value="ECO:0007669"/>
    <property type="project" value="UniProtKB-ARBA"/>
</dbReference>
<sequence length="1804" mass="204115">MASNTQPPHTPVVIHVFRSPSSAWCTEAIWDGMSLERKTLKDLESKIAIEVVKKKETTSFRDPGQMVAVQCPEDPRKWTRGRIKEKLSLINGPKYEVHMIDRGHTVRFKAERICNLPFNCDELPPQAMNIVLEGVVPVNLGISSAVDAMNPEISLAWTTRAENFVNEILKSQSRAWFVENADHPAIDQTHFGDLLIEIDNKTESLSDLLIQNGHAQRSSKHFEKRLQDERRSNLEGIRHSPRMVPWNDSSSSSCAPSPVTSLPSDSMSRKQTIGEVLKQQKMLKKSVDFNISGVSPEESSTSEGPKDHPTVSQSENDMKSTPKQTRAALLLSKLKGKSPDPCRVEQMENTNADQNSLDSNVVVQNKNSIPDQNTPDFLGIVATKESTQDHGIIEIPLPAISRKLDERFVPAGRSISSIRKTDSYLTHGLTKGCEPKKMSYEENNFNNMRTDCSSDSSSSDYKTETYMHTKTNGHLNSAGNSCDSSSDVSIQQPNRLSKAEIMNNLRKKRNSQSEVKEVQLSICENNQIKQIQPSQSSARDRILSATKLDDSTQLIDYIARSILLHGGFPPSPWVTYEQLKSKFSTHVEQLLIDRGWCYSILTLEKYMWPAIQQRQNVIMISPSKTGKTFSFIIPLMDFMIDTEIPKGNGPLLLILCSGSKAAVEVYESCVKVVNGAKRAPRVQIAHGQSIGADKIFKLINGCEVLVTTPPCLLRILKHEVSLNFKRLCHYVLDQADILMTKFLNEMKEIQALVVAEQESRTMKNAKNGNDESDPIQIIVSSEKWEPHFPSYSKHLRGNPLLCINDCFEACVYGKPEVAFHLTRSKITKLLQILKNVAGLNKVVVFCQEDEIDTLEAFLRNECLDVLVSRPNLSLQQLNAIMLPWKSSKEGQHYTLLCTDSEFIDLKIHDAMCVVNFSFPSEDRSLFVKRLSSIHLNLPNIFERKTQVRSPSIQLILDESNAEQMPVIVQLMQRISDNIPKDIMELAENVRKEREKMKKINKIFCLNLKMFGDCTKSNCPSRHVFIPELDSSNILPGDGLVKVLVSKVRSAGHFSVRLEELIRPDKRTEIWNSQYTKIAFKMFNHFSKPENRKLIDSDKVAVGDVYAMETIENLFHRVQVLEVLEKDKNNHPSVVQVKFLDEGEQKDIKVYCLYALPEELKVLPAEIVDVFLCGLLPADRDDGYDRDATSFVKKCIKFVEDSPEDSPTFVQGQVVLSMTGSLWLDPVGVCEWLPNTGTTVVRQNIKRSLLEKGHAIENLNHLPKLFALCGKEIPKPLLVQDVSRNVCKPHLKPNWAFLESETSEEVEFICAEVVEGVTLFYVQRTKFKPLLTNLIDEINKDTSKRKEEEVLSLTPGDICLAKYEQKWQRAKMLSINDNTASVFYVDYGDDSTVSLEELKSIPEWAITKLPFQAIECSLAGISSISCDLLYDITDDGAKELFAQVCNHKSGKTTGGKHFVVALIDPVTQSILNEDLLKLEGVEKCADELKYLNFQIDQRLFSQRNESGSELALNENDKLDVNDLEFQDEDISHFYDDDDDEDDDDEVMKGFEEFELEGLEQFLEKSAPLRKAYEDAQGALINKSNQAVTKSLSPVNNEINYESINQEMNQMQEDGNLSDWEEEGNFVGRCKLPVLCNARPPRTKWLEDLYYVWIKICITGVEKYFLHWTYDTIQFCTTVGGRHYLLDQKLRGTILPSNVKSSVKGFTVEVKMKKAHSGMDWGRPFASQRRLPWVSRDLEATADASSDSDCEVSLGTINKEIRKLPLKMRRKRLSKQMKGTATKPDLGSSSEDSNYEHEQGDSDEMF</sequence>
<feature type="domain" description="CS" evidence="16">
    <location>
        <begin position="1636"/>
        <end position="1723"/>
    </location>
</feature>
<keyword evidence="7 18" id="KW-0347">Helicase</keyword>
<dbReference type="Gene3D" id="3.40.50.300">
    <property type="entry name" value="P-loop containing nucleotide triphosphate hydrolases"/>
    <property type="match status" value="1"/>
</dbReference>
<comment type="catalytic activity">
    <reaction evidence="12">
        <text>ATP + H2O = ADP + phosphate + H(+)</text>
        <dbReference type="Rhea" id="RHEA:13065"/>
        <dbReference type="ChEBI" id="CHEBI:15377"/>
        <dbReference type="ChEBI" id="CHEBI:15378"/>
        <dbReference type="ChEBI" id="CHEBI:30616"/>
        <dbReference type="ChEBI" id="CHEBI:43474"/>
        <dbReference type="ChEBI" id="CHEBI:456216"/>
        <dbReference type="EC" id="3.6.4.13"/>
    </reaction>
</comment>
<dbReference type="GO" id="GO:0016787">
    <property type="term" value="F:hydrolase activity"/>
    <property type="evidence" value="ECO:0007669"/>
    <property type="project" value="UniProtKB-KW"/>
</dbReference>
<dbReference type="PANTHER" id="PTHR22655">
    <property type="entry name" value="ATP-DEPENDENT RNA HELICASE TDRD12-RELATED"/>
    <property type="match status" value="1"/>
</dbReference>
<feature type="region of interest" description="Disordered" evidence="13">
    <location>
        <begin position="216"/>
        <end position="269"/>
    </location>
</feature>
<dbReference type="InterPro" id="IPR035437">
    <property type="entry name" value="SNase_OB-fold_sf"/>
</dbReference>
<keyword evidence="17" id="KW-1185">Reference proteome</keyword>
<keyword evidence="4" id="KW-0547">Nucleotide-binding</keyword>
<keyword evidence="2" id="KW-0217">Developmental protein</keyword>
<feature type="compositionally biased region" description="Basic and acidic residues" evidence="13">
    <location>
        <begin position="220"/>
        <end position="238"/>
    </location>
</feature>
<feature type="domain" description="Tudor" evidence="14">
    <location>
        <begin position="1351"/>
        <end position="1407"/>
    </location>
</feature>
<evidence type="ECO:0000256" key="8">
    <source>
        <dbReference type="ARBA" id="ARBA00022840"/>
    </source>
</evidence>
<dbReference type="InterPro" id="IPR014001">
    <property type="entry name" value="Helicase_ATP-bd"/>
</dbReference>
<dbReference type="Gene3D" id="2.30.30.140">
    <property type="match status" value="3"/>
</dbReference>
<keyword evidence="5" id="KW-0221">Differentiation</keyword>
<evidence type="ECO:0000256" key="10">
    <source>
        <dbReference type="ARBA" id="ARBA00023158"/>
    </source>
</evidence>
<dbReference type="SUPFAM" id="SSF63748">
    <property type="entry name" value="Tudor/PWWP/MBT"/>
    <property type="match status" value="3"/>
</dbReference>
<evidence type="ECO:0000259" key="15">
    <source>
        <dbReference type="PROSITE" id="PS51192"/>
    </source>
</evidence>
<dbReference type="GO" id="GO:0003676">
    <property type="term" value="F:nucleic acid binding"/>
    <property type="evidence" value="ECO:0007669"/>
    <property type="project" value="InterPro"/>
</dbReference>
<gene>
    <name evidence="18" type="primary">LOC113210988</name>
</gene>
<dbReference type="EC" id="3.6.4.13" evidence="1"/>
<dbReference type="PROSITE" id="PS51192">
    <property type="entry name" value="HELICASE_ATP_BIND_1"/>
    <property type="match status" value="1"/>
</dbReference>
<dbReference type="RefSeq" id="XP_052121884.1">
    <property type="nucleotide sequence ID" value="XM_052265924.1"/>
</dbReference>